<accession>W4F1L0</accession>
<organism evidence="1 2">
    <name type="scientific">Viridibacillus arenosi FSL R5-213</name>
    <dbReference type="NCBI Taxonomy" id="1227360"/>
    <lineage>
        <taxon>Bacteria</taxon>
        <taxon>Bacillati</taxon>
        <taxon>Bacillota</taxon>
        <taxon>Bacilli</taxon>
        <taxon>Bacillales</taxon>
        <taxon>Caryophanaceae</taxon>
        <taxon>Viridibacillus</taxon>
    </lineage>
</organism>
<keyword evidence="2" id="KW-1185">Reference proteome</keyword>
<sequence>MGEKQFRDDMIAEVNLYEDALYFVSDGQLKPVDHLQQGSENRRLADRMGNLLIVRLSILKGFNFDLYKNDIDHLYVFLRGDFFVGYLC</sequence>
<comment type="caution">
    <text evidence="1">The sequence shown here is derived from an EMBL/GenBank/DDBJ whole genome shotgun (WGS) entry which is preliminary data.</text>
</comment>
<dbReference type="RefSeq" id="WP_038184382.1">
    <property type="nucleotide sequence ID" value="NZ_ASQA01000016.1"/>
</dbReference>
<evidence type="ECO:0000313" key="1">
    <source>
        <dbReference type="EMBL" id="ETT85951.1"/>
    </source>
</evidence>
<gene>
    <name evidence="1" type="ORF">C176_10982</name>
</gene>
<dbReference type="Proteomes" id="UP000019062">
    <property type="component" value="Unassembled WGS sequence"/>
</dbReference>
<evidence type="ECO:0000313" key="2">
    <source>
        <dbReference type="Proteomes" id="UP000019062"/>
    </source>
</evidence>
<protein>
    <submittedName>
        <fullName evidence="1">Uncharacterized protein</fullName>
    </submittedName>
</protein>
<dbReference type="EMBL" id="ASQA01000016">
    <property type="protein sequence ID" value="ETT85951.1"/>
    <property type="molecule type" value="Genomic_DNA"/>
</dbReference>
<reference evidence="1 2" key="1">
    <citation type="journal article" date="2014" name="BMC Genomics">
        <title>Genomic comparison of sporeforming bacilli isolated from milk.</title>
        <authorList>
            <person name="Moreno Switt A.I."/>
            <person name="Andrus A.D."/>
            <person name="Ranieri M.L."/>
            <person name="Orsi R.H."/>
            <person name="Ivy R."/>
            <person name="den Bakker H.C."/>
            <person name="Martin N.H."/>
            <person name="Wiedmann M."/>
            <person name="Boor K.J."/>
        </authorList>
    </citation>
    <scope>NUCLEOTIDE SEQUENCE [LARGE SCALE GENOMIC DNA]</scope>
    <source>
        <strain evidence="1 2">FSL R5-213</strain>
    </source>
</reference>
<dbReference type="AlphaFoldDB" id="W4F1L0"/>
<proteinExistence type="predicted"/>
<name>W4F1L0_9BACL</name>